<dbReference type="CDD" id="cd06225">
    <property type="entry name" value="HAMP"/>
    <property type="match status" value="1"/>
</dbReference>
<dbReference type="SMART" id="SM00267">
    <property type="entry name" value="GGDEF"/>
    <property type="match status" value="1"/>
</dbReference>
<evidence type="ECO:0000313" key="5">
    <source>
        <dbReference type="EMBL" id="MCK7615478.1"/>
    </source>
</evidence>
<dbReference type="PANTHER" id="PTHR44757:SF2">
    <property type="entry name" value="BIOFILM ARCHITECTURE MAINTENANCE PROTEIN MBAA"/>
    <property type="match status" value="1"/>
</dbReference>
<dbReference type="InterPro" id="IPR003660">
    <property type="entry name" value="HAMP_dom"/>
</dbReference>
<evidence type="ECO:0000259" key="4">
    <source>
        <dbReference type="PROSITE" id="PS50887"/>
    </source>
</evidence>
<gene>
    <name evidence="5" type="ORF">M0H32_25190</name>
</gene>
<dbReference type="InterPro" id="IPR029787">
    <property type="entry name" value="Nucleotide_cyclase"/>
</dbReference>
<feature type="domain" description="EAL" evidence="2">
    <location>
        <begin position="433"/>
        <end position="686"/>
    </location>
</feature>
<dbReference type="SUPFAM" id="SSF141868">
    <property type="entry name" value="EAL domain-like"/>
    <property type="match status" value="1"/>
</dbReference>
<dbReference type="PROSITE" id="PS50885">
    <property type="entry name" value="HAMP"/>
    <property type="match status" value="1"/>
</dbReference>
<keyword evidence="1" id="KW-1133">Transmembrane helix</keyword>
<dbReference type="PROSITE" id="PS50883">
    <property type="entry name" value="EAL"/>
    <property type="match status" value="1"/>
</dbReference>
<dbReference type="InterPro" id="IPR035919">
    <property type="entry name" value="EAL_sf"/>
</dbReference>
<dbReference type="InterPro" id="IPR052155">
    <property type="entry name" value="Biofilm_reg_signaling"/>
</dbReference>
<proteinExistence type="predicted"/>
<dbReference type="CDD" id="cd01949">
    <property type="entry name" value="GGDEF"/>
    <property type="match status" value="1"/>
</dbReference>
<dbReference type="InterPro" id="IPR001633">
    <property type="entry name" value="EAL_dom"/>
</dbReference>
<evidence type="ECO:0000259" key="3">
    <source>
        <dbReference type="PROSITE" id="PS50885"/>
    </source>
</evidence>
<keyword evidence="1" id="KW-0812">Transmembrane</keyword>
<accession>A0ABT0H321</accession>
<evidence type="ECO:0000313" key="6">
    <source>
        <dbReference type="Proteomes" id="UP001431221"/>
    </source>
</evidence>
<dbReference type="Gene3D" id="3.30.70.270">
    <property type="match status" value="1"/>
</dbReference>
<dbReference type="Gene3D" id="3.20.20.450">
    <property type="entry name" value="EAL domain"/>
    <property type="match status" value="1"/>
</dbReference>
<dbReference type="SMART" id="SM00304">
    <property type="entry name" value="HAMP"/>
    <property type="match status" value="1"/>
</dbReference>
<organism evidence="5 6">
    <name type="scientific">Roseibium sediminicola</name>
    <dbReference type="NCBI Taxonomy" id="2933272"/>
    <lineage>
        <taxon>Bacteria</taxon>
        <taxon>Pseudomonadati</taxon>
        <taxon>Pseudomonadota</taxon>
        <taxon>Alphaproteobacteria</taxon>
        <taxon>Hyphomicrobiales</taxon>
        <taxon>Stappiaceae</taxon>
        <taxon>Roseibium</taxon>
    </lineage>
</organism>
<feature type="transmembrane region" description="Helical" evidence="1">
    <location>
        <begin position="177"/>
        <end position="197"/>
    </location>
</feature>
<protein>
    <submittedName>
        <fullName evidence="5">EAL domain-containing protein</fullName>
    </submittedName>
</protein>
<dbReference type="Proteomes" id="UP001431221">
    <property type="component" value="Unassembled WGS sequence"/>
</dbReference>
<feature type="domain" description="HAMP" evidence="3">
    <location>
        <begin position="197"/>
        <end position="249"/>
    </location>
</feature>
<dbReference type="SUPFAM" id="SSF55073">
    <property type="entry name" value="Nucleotide cyclase"/>
    <property type="match status" value="1"/>
</dbReference>
<dbReference type="InterPro" id="IPR000160">
    <property type="entry name" value="GGDEF_dom"/>
</dbReference>
<evidence type="ECO:0000259" key="2">
    <source>
        <dbReference type="PROSITE" id="PS50883"/>
    </source>
</evidence>
<dbReference type="InterPro" id="IPR043128">
    <property type="entry name" value="Rev_trsase/Diguanyl_cyclase"/>
</dbReference>
<dbReference type="Gene3D" id="6.10.340.10">
    <property type="match status" value="1"/>
</dbReference>
<dbReference type="RefSeq" id="WP_248159036.1">
    <property type="nucleotide sequence ID" value="NZ_JALNMJ010000026.1"/>
</dbReference>
<dbReference type="Pfam" id="PF00563">
    <property type="entry name" value="EAL"/>
    <property type="match status" value="1"/>
</dbReference>
<evidence type="ECO:0000256" key="1">
    <source>
        <dbReference type="SAM" id="Phobius"/>
    </source>
</evidence>
<dbReference type="NCBIfam" id="TIGR00254">
    <property type="entry name" value="GGDEF"/>
    <property type="match status" value="1"/>
</dbReference>
<dbReference type="SMART" id="SM00052">
    <property type="entry name" value="EAL"/>
    <property type="match status" value="1"/>
</dbReference>
<dbReference type="PANTHER" id="PTHR44757">
    <property type="entry name" value="DIGUANYLATE CYCLASE DGCP"/>
    <property type="match status" value="1"/>
</dbReference>
<comment type="caution">
    <text evidence="5">The sequence shown here is derived from an EMBL/GenBank/DDBJ whole genome shotgun (WGS) entry which is preliminary data.</text>
</comment>
<dbReference type="EMBL" id="JALNMJ010000026">
    <property type="protein sequence ID" value="MCK7615478.1"/>
    <property type="molecule type" value="Genomic_DNA"/>
</dbReference>
<dbReference type="PROSITE" id="PS50887">
    <property type="entry name" value="GGDEF"/>
    <property type="match status" value="1"/>
</dbReference>
<feature type="transmembrane region" description="Helical" evidence="1">
    <location>
        <begin position="20"/>
        <end position="41"/>
    </location>
</feature>
<sequence>MLQIIRFWSHEIFKRVFVRATLYGVFGLLAFSLVLIGIDYYTQMDKIGERLARTAHDKALFITNTAARDIESKNYGELERVLNAVAGDRYIIAAKVYTRFGQEFASDFTSASPSSETGFNEEALNAAQLGQSQFRETANTLEYVLPAFRGGEAVGSVLVRISKHEMAGILREKISQVAVVFGMLLLAFVPVLALMMYRATSGVSRVTLAANEAAAGYLDCKMPTDAPGEVGELQTAFRDMMVNLRQNIVKIEQLAYTDRISGLPNRAKLDNSALTQIDLRPNSAGSVLYIGLDRFKLINDLHGHAVGDQLLGQISKRLAQLVEQMAGPLTSKSPCVARFSGDEFVVLLPGLTDAAALERLSDAVVDRLGGAHRIGNLSLSVTVSVGVACWPEHGKTSEAVLRNANMAMYEAKAEGRAQSVTYNDKIRERMTEREQIRHRLEGALTNRSLSVHYQPKVDLATGKIAGSEALLRWTDDELGSVPPYKFIPVAEESGMIGPIGEFVLETALRDMKAINNRGTDVSVAVNVAPVQLQSPDFCGRTLGIIKESGFATDRLELEVTESSLVDYSQTLLDQIMPIKKEGVKFAIDDFGTGYSSLHSLASMPFDTLKIDRSFIMGIDNSEDRRTIVELILMLARQLNLNTVSEGVETQLQMDYINLWGGTLGQGYLWSPAVPFNDFSKMVFEEAAGLPEQSRSAAS</sequence>
<dbReference type="Pfam" id="PF00990">
    <property type="entry name" value="GGDEF"/>
    <property type="match status" value="1"/>
</dbReference>
<name>A0ABT0H321_9HYPH</name>
<dbReference type="CDD" id="cd01948">
    <property type="entry name" value="EAL"/>
    <property type="match status" value="1"/>
</dbReference>
<feature type="domain" description="GGDEF" evidence="4">
    <location>
        <begin position="283"/>
        <end position="424"/>
    </location>
</feature>
<keyword evidence="1" id="KW-0472">Membrane</keyword>
<reference evidence="5" key="1">
    <citation type="submission" date="2022-04" db="EMBL/GenBank/DDBJ databases">
        <title>Roseibium sp. CAU 1639 isolated from mud.</title>
        <authorList>
            <person name="Kim W."/>
        </authorList>
    </citation>
    <scope>NUCLEOTIDE SEQUENCE</scope>
    <source>
        <strain evidence="5">CAU 1639</strain>
    </source>
</reference>
<dbReference type="Pfam" id="PF00672">
    <property type="entry name" value="HAMP"/>
    <property type="match status" value="1"/>
</dbReference>
<keyword evidence="6" id="KW-1185">Reference proteome</keyword>